<dbReference type="SUPFAM" id="SSF51430">
    <property type="entry name" value="NAD(P)-linked oxidoreductase"/>
    <property type="match status" value="1"/>
</dbReference>
<dbReference type="InterPro" id="IPR036812">
    <property type="entry name" value="NAD(P)_OxRdtase_dom_sf"/>
</dbReference>
<evidence type="ECO:0000313" key="2">
    <source>
        <dbReference type="Proteomes" id="UP001595816"/>
    </source>
</evidence>
<organism evidence="1 2">
    <name type="scientific">Hamadaea flava</name>
    <dbReference type="NCBI Taxonomy" id="1742688"/>
    <lineage>
        <taxon>Bacteria</taxon>
        <taxon>Bacillati</taxon>
        <taxon>Actinomycetota</taxon>
        <taxon>Actinomycetes</taxon>
        <taxon>Micromonosporales</taxon>
        <taxon>Micromonosporaceae</taxon>
        <taxon>Hamadaea</taxon>
    </lineage>
</organism>
<keyword evidence="2" id="KW-1185">Reference proteome</keyword>
<sequence>MVDQLTTFAESKGAALSQLALAWLLAKADFIVPIPGLAQSRPRC</sequence>
<proteinExistence type="predicted"/>
<dbReference type="Proteomes" id="UP001595816">
    <property type="component" value="Unassembled WGS sequence"/>
</dbReference>
<reference evidence="2" key="1">
    <citation type="journal article" date="2019" name="Int. J. Syst. Evol. Microbiol.">
        <title>The Global Catalogue of Microorganisms (GCM) 10K type strain sequencing project: providing services to taxonomists for standard genome sequencing and annotation.</title>
        <authorList>
            <consortium name="The Broad Institute Genomics Platform"/>
            <consortium name="The Broad Institute Genome Sequencing Center for Infectious Disease"/>
            <person name="Wu L."/>
            <person name="Ma J."/>
        </authorList>
    </citation>
    <scope>NUCLEOTIDE SEQUENCE [LARGE SCALE GENOMIC DNA]</scope>
    <source>
        <strain evidence="2">CGMCC 4.7289</strain>
    </source>
</reference>
<evidence type="ECO:0000313" key="1">
    <source>
        <dbReference type="EMBL" id="MFC4134899.1"/>
    </source>
</evidence>
<name>A0ABV8LWJ0_9ACTN</name>
<protein>
    <submittedName>
        <fullName evidence="1">Uncharacterized protein</fullName>
    </submittedName>
</protein>
<dbReference type="EMBL" id="JBHSAY010000018">
    <property type="protein sequence ID" value="MFC4134899.1"/>
    <property type="molecule type" value="Genomic_DNA"/>
</dbReference>
<comment type="caution">
    <text evidence="1">The sequence shown here is derived from an EMBL/GenBank/DDBJ whole genome shotgun (WGS) entry which is preliminary data.</text>
</comment>
<gene>
    <name evidence="1" type="ORF">ACFOZ4_30180</name>
</gene>
<dbReference type="RefSeq" id="WP_372503144.1">
    <property type="nucleotide sequence ID" value="NZ_JAMZDZ010000001.1"/>
</dbReference>
<accession>A0ABV8LWJ0</accession>
<dbReference type="Gene3D" id="3.20.20.100">
    <property type="entry name" value="NADP-dependent oxidoreductase domain"/>
    <property type="match status" value="1"/>
</dbReference>